<dbReference type="InterPro" id="IPR010775">
    <property type="entry name" value="DUF1365"/>
</dbReference>
<evidence type="ECO:0000313" key="1">
    <source>
        <dbReference type="EMBL" id="MFC3033800.1"/>
    </source>
</evidence>
<protein>
    <submittedName>
        <fullName evidence="1">DUF1365 domain-containing protein</fullName>
    </submittedName>
</protein>
<dbReference type="EMBL" id="JBHRSD010000028">
    <property type="protein sequence ID" value="MFC3033800.1"/>
    <property type="molecule type" value="Genomic_DNA"/>
</dbReference>
<dbReference type="PANTHER" id="PTHR33973">
    <property type="entry name" value="OS07G0153300 PROTEIN"/>
    <property type="match status" value="1"/>
</dbReference>
<comment type="caution">
    <text evidence="1">The sequence shown here is derived from an EMBL/GenBank/DDBJ whole genome shotgun (WGS) entry which is preliminary data.</text>
</comment>
<name>A0ABV7CML0_9GAMM</name>
<dbReference type="PANTHER" id="PTHR33973:SF4">
    <property type="entry name" value="OS07G0153300 PROTEIN"/>
    <property type="match status" value="1"/>
</dbReference>
<sequence>MNSQLAIGDVYHHRFEHTDHKFRYPLYMMWLDLDELTEINDIHPCLGDKRRHLLRFVAADYLKDYEGDLKSRALSAYQAAGGAKSVSKVFSLCQGRCFGLYFSPVNFYFYQNAQGEFTDLLAEVSNTPWRENHLYLVPLDKKVNLKKAFHVSPFMDLNMDYHWQVKVSDDKLLVQITNQRGDEKVFHATLRLKRTTLSKASVTALLRQFPAMTWRIVSGIYWQALKLWLRKVPFVAHPER</sequence>
<gene>
    <name evidence="1" type="ORF">ACFOEE_14860</name>
</gene>
<dbReference type="Pfam" id="PF07103">
    <property type="entry name" value="DUF1365"/>
    <property type="match status" value="1"/>
</dbReference>
<dbReference type="Proteomes" id="UP001595453">
    <property type="component" value="Unassembled WGS sequence"/>
</dbReference>
<keyword evidence="2" id="KW-1185">Reference proteome</keyword>
<evidence type="ECO:0000313" key="2">
    <source>
        <dbReference type="Proteomes" id="UP001595453"/>
    </source>
</evidence>
<reference evidence="2" key="1">
    <citation type="journal article" date="2019" name="Int. J. Syst. Evol. Microbiol.">
        <title>The Global Catalogue of Microorganisms (GCM) 10K type strain sequencing project: providing services to taxonomists for standard genome sequencing and annotation.</title>
        <authorList>
            <consortium name="The Broad Institute Genomics Platform"/>
            <consortium name="The Broad Institute Genome Sequencing Center for Infectious Disease"/>
            <person name="Wu L."/>
            <person name="Ma J."/>
        </authorList>
    </citation>
    <scope>NUCLEOTIDE SEQUENCE [LARGE SCALE GENOMIC DNA]</scope>
    <source>
        <strain evidence="2">KCTC 42730</strain>
    </source>
</reference>
<proteinExistence type="predicted"/>
<dbReference type="RefSeq" id="WP_377125880.1">
    <property type="nucleotide sequence ID" value="NZ_JBHRSD010000028.1"/>
</dbReference>
<accession>A0ABV7CML0</accession>
<organism evidence="1 2">
    <name type="scientific">Pseudoalteromonas fenneropenaei</name>
    <dbReference type="NCBI Taxonomy" id="1737459"/>
    <lineage>
        <taxon>Bacteria</taxon>
        <taxon>Pseudomonadati</taxon>
        <taxon>Pseudomonadota</taxon>
        <taxon>Gammaproteobacteria</taxon>
        <taxon>Alteromonadales</taxon>
        <taxon>Pseudoalteromonadaceae</taxon>
        <taxon>Pseudoalteromonas</taxon>
    </lineage>
</organism>